<feature type="compositionally biased region" description="Low complexity" evidence="1">
    <location>
        <begin position="62"/>
        <end position="87"/>
    </location>
</feature>
<evidence type="ECO:0000313" key="2">
    <source>
        <dbReference type="EMBL" id="KAJ1208370.1"/>
    </source>
</evidence>
<evidence type="ECO:0000256" key="1">
    <source>
        <dbReference type="SAM" id="MobiDB-lite"/>
    </source>
</evidence>
<organism evidence="2 3">
    <name type="scientific">Pleurodeles waltl</name>
    <name type="common">Iberian ribbed newt</name>
    <dbReference type="NCBI Taxonomy" id="8319"/>
    <lineage>
        <taxon>Eukaryota</taxon>
        <taxon>Metazoa</taxon>
        <taxon>Chordata</taxon>
        <taxon>Craniata</taxon>
        <taxon>Vertebrata</taxon>
        <taxon>Euteleostomi</taxon>
        <taxon>Amphibia</taxon>
        <taxon>Batrachia</taxon>
        <taxon>Caudata</taxon>
        <taxon>Salamandroidea</taxon>
        <taxon>Salamandridae</taxon>
        <taxon>Pleurodelinae</taxon>
        <taxon>Pleurodeles</taxon>
    </lineage>
</organism>
<accession>A0AAV7W320</accession>
<sequence>MALRRPTGVTGRGGGRPRRCVLHRHASRVIHRQESQATFLNVRPPASKIPRTFPGARPRSLPPTRARGVPGAARGPGSPAAAACPSRRTGRSRASLQNPRPGRRARVPGNEGGGSRPHLHAGRPPAGVPTPAGRESPGSRRAPPSRASRLGLAHPPALVGWSRGSLAGPGYSSSRTAGRSGWSQPGVALRFGFPSQGRAGWAWVPSREGLDCHSRRVRSRGGTRAPPFRSPVPPSREGQVLLAGGARTHARSSLPGAPAAADRSTSQECARARAGPCA</sequence>
<feature type="compositionally biased region" description="Low complexity" evidence="1">
    <location>
        <begin position="133"/>
        <end position="149"/>
    </location>
</feature>
<keyword evidence="3" id="KW-1185">Reference proteome</keyword>
<gene>
    <name evidence="2" type="ORF">NDU88_003756</name>
</gene>
<feature type="region of interest" description="Disordered" evidence="1">
    <location>
        <begin position="215"/>
        <end position="278"/>
    </location>
</feature>
<protein>
    <submittedName>
        <fullName evidence="2">Uncharacterized protein</fullName>
    </submittedName>
</protein>
<dbReference type="Proteomes" id="UP001066276">
    <property type="component" value="Chromosome 1_2"/>
</dbReference>
<dbReference type="AlphaFoldDB" id="A0AAV7W320"/>
<proteinExistence type="predicted"/>
<dbReference type="EMBL" id="JANPWB010000002">
    <property type="protein sequence ID" value="KAJ1208370.1"/>
    <property type="molecule type" value="Genomic_DNA"/>
</dbReference>
<reference evidence="2" key="1">
    <citation type="journal article" date="2022" name="bioRxiv">
        <title>Sequencing and chromosome-scale assembly of the giantPleurodeles waltlgenome.</title>
        <authorList>
            <person name="Brown T."/>
            <person name="Elewa A."/>
            <person name="Iarovenko S."/>
            <person name="Subramanian E."/>
            <person name="Araus A.J."/>
            <person name="Petzold A."/>
            <person name="Susuki M."/>
            <person name="Suzuki K.-i.T."/>
            <person name="Hayashi T."/>
            <person name="Toyoda A."/>
            <person name="Oliveira C."/>
            <person name="Osipova E."/>
            <person name="Leigh N.D."/>
            <person name="Simon A."/>
            <person name="Yun M.H."/>
        </authorList>
    </citation>
    <scope>NUCLEOTIDE SEQUENCE</scope>
    <source>
        <strain evidence="2">20211129_DDA</strain>
        <tissue evidence="2">Liver</tissue>
    </source>
</reference>
<name>A0AAV7W320_PLEWA</name>
<evidence type="ECO:0000313" key="3">
    <source>
        <dbReference type="Proteomes" id="UP001066276"/>
    </source>
</evidence>
<comment type="caution">
    <text evidence="2">The sequence shown here is derived from an EMBL/GenBank/DDBJ whole genome shotgun (WGS) entry which is preliminary data.</text>
</comment>
<feature type="region of interest" description="Disordered" evidence="1">
    <location>
        <begin position="43"/>
        <end position="151"/>
    </location>
</feature>